<reference evidence="2" key="1">
    <citation type="submission" date="2016-10" db="EMBL/GenBank/DDBJ databases">
        <authorList>
            <person name="Varghese N."/>
            <person name="Submissions S."/>
        </authorList>
    </citation>
    <scope>NUCLEOTIDE SEQUENCE [LARGE SCALE GENOMIC DNA]</scope>
    <source>
        <strain evidence="2">CGMCC 1.10783</strain>
    </source>
</reference>
<dbReference type="Proteomes" id="UP000182130">
    <property type="component" value="Unassembled WGS sequence"/>
</dbReference>
<gene>
    <name evidence="1" type="ORF">SAMN05216555_110146</name>
</gene>
<dbReference type="STRING" id="1045773.SAMN05216555_110146"/>
<dbReference type="EMBL" id="FNEI01000010">
    <property type="protein sequence ID" value="SDJ42463.1"/>
    <property type="molecule type" value="Genomic_DNA"/>
</dbReference>
<accession>A0A1G8TLX7</accession>
<name>A0A1G8TLX7_9MICC</name>
<dbReference type="RefSeq" id="WP_175453550.1">
    <property type="nucleotide sequence ID" value="NZ_FNEI01000010.1"/>
</dbReference>
<proteinExistence type="predicted"/>
<sequence>MERVIDKVAPVTGAARGTGVNLTGTFNGIKATIPALKKSRRQTDLS</sequence>
<protein>
    <submittedName>
        <fullName evidence="1">Uncharacterized protein</fullName>
    </submittedName>
</protein>
<evidence type="ECO:0000313" key="1">
    <source>
        <dbReference type="EMBL" id="SDJ42463.1"/>
    </source>
</evidence>
<keyword evidence="2" id="KW-1185">Reference proteome</keyword>
<dbReference type="AlphaFoldDB" id="A0A1G8TLX7"/>
<evidence type="ECO:0000313" key="2">
    <source>
        <dbReference type="Proteomes" id="UP000182130"/>
    </source>
</evidence>
<organism evidence="1 2">
    <name type="scientific">Arthrobacter cupressi</name>
    <dbReference type="NCBI Taxonomy" id="1045773"/>
    <lineage>
        <taxon>Bacteria</taxon>
        <taxon>Bacillati</taxon>
        <taxon>Actinomycetota</taxon>
        <taxon>Actinomycetes</taxon>
        <taxon>Micrococcales</taxon>
        <taxon>Micrococcaceae</taxon>
        <taxon>Arthrobacter</taxon>
    </lineage>
</organism>